<dbReference type="EMBL" id="CP048222">
    <property type="protein sequence ID" value="QHT71128.1"/>
    <property type="molecule type" value="Genomic_DNA"/>
</dbReference>
<reference evidence="1 2" key="1">
    <citation type="submission" date="2020-01" db="EMBL/GenBank/DDBJ databases">
        <authorList>
            <person name="Kim M.K."/>
        </authorList>
    </citation>
    <scope>NUCLEOTIDE SEQUENCE [LARGE SCALE GENOMIC DNA]</scope>
    <source>
        <strain evidence="1 2">172606-1</strain>
    </source>
</reference>
<organism evidence="1 2">
    <name type="scientific">Rhodocytophaga rosea</name>
    <dbReference type="NCBI Taxonomy" id="2704465"/>
    <lineage>
        <taxon>Bacteria</taxon>
        <taxon>Pseudomonadati</taxon>
        <taxon>Bacteroidota</taxon>
        <taxon>Cytophagia</taxon>
        <taxon>Cytophagales</taxon>
        <taxon>Rhodocytophagaceae</taxon>
        <taxon>Rhodocytophaga</taxon>
    </lineage>
</organism>
<evidence type="ECO:0000313" key="2">
    <source>
        <dbReference type="Proteomes" id="UP000480178"/>
    </source>
</evidence>
<protein>
    <recommendedName>
        <fullName evidence="3">Lipocalin-like domain-containing protein</fullName>
    </recommendedName>
</protein>
<evidence type="ECO:0000313" key="1">
    <source>
        <dbReference type="EMBL" id="QHT71128.1"/>
    </source>
</evidence>
<evidence type="ECO:0008006" key="3">
    <source>
        <dbReference type="Google" id="ProtNLM"/>
    </source>
</evidence>
<gene>
    <name evidence="1" type="ORF">GXP67_32985</name>
</gene>
<proteinExistence type="predicted"/>
<dbReference type="AlphaFoldDB" id="A0A6C0GSM7"/>
<dbReference type="RefSeq" id="WP_162447070.1">
    <property type="nucleotide sequence ID" value="NZ_CP048222.1"/>
</dbReference>
<sequence length="281" mass="31939">MRTPSIILVLLFFLSFRLIAQNNPVGTWKLLSAKYSSSTGEVDYFNSYNKKETKIITPTHFMWMTQLPDSLNPTRVKLASAGGGTYTMEGNNYIENLEYASWDGYAKDKTNFTLQTESNNNVMIQSGTIKYPDGSFVKLEETWQRQNFPANDGKHVGTWHMISQKVTDPKGKTTKMQIDTIKQVKILTPTHWMFIKEHIKDGKKSFAGANGGSYTLNGTRYVEYLENAEDVQTDYTLEVKGNKLTMVGTLTTPDGQKTIYDEVYMRETPGNKKLAKMDKNQ</sequence>
<keyword evidence="2" id="KW-1185">Reference proteome</keyword>
<accession>A0A6C0GSM7</accession>
<name>A0A6C0GSM7_9BACT</name>
<dbReference type="Proteomes" id="UP000480178">
    <property type="component" value="Chromosome"/>
</dbReference>
<dbReference type="KEGG" id="rhoz:GXP67_32985"/>